<keyword evidence="2" id="KW-1185">Reference proteome</keyword>
<dbReference type="SUPFAM" id="SSF81901">
    <property type="entry name" value="HCP-like"/>
    <property type="match status" value="1"/>
</dbReference>
<dbReference type="OrthoDB" id="272077at2759"/>
<dbReference type="InterPro" id="IPR011990">
    <property type="entry name" value="TPR-like_helical_dom_sf"/>
</dbReference>
<reference evidence="1 2" key="1">
    <citation type="submission" date="2016-05" db="EMBL/GenBank/DDBJ databases">
        <title>Genome sequencing reveals origins of a unique bacterial endosymbiosis in the earliest lineages of terrestrial Fungi.</title>
        <authorList>
            <consortium name="DOE Joint Genome Institute"/>
            <person name="Uehling J."/>
            <person name="Gryganskyi A."/>
            <person name="Hameed K."/>
            <person name="Tschaplinski T."/>
            <person name="Misztal P."/>
            <person name="Wu S."/>
            <person name="Desiro A."/>
            <person name="Vande Pol N."/>
            <person name="Du Z.-Y."/>
            <person name="Zienkiewicz A."/>
            <person name="Zienkiewicz K."/>
            <person name="Morin E."/>
            <person name="Tisserant E."/>
            <person name="Splivallo R."/>
            <person name="Hainaut M."/>
            <person name="Henrissat B."/>
            <person name="Ohm R."/>
            <person name="Kuo A."/>
            <person name="Yan J."/>
            <person name="Lipzen A."/>
            <person name="Nolan M."/>
            <person name="Labutti K."/>
            <person name="Barry K."/>
            <person name="Goldstein A."/>
            <person name="Labbe J."/>
            <person name="Schadt C."/>
            <person name="Tuskan G."/>
            <person name="Grigoriev I."/>
            <person name="Martin F."/>
            <person name="Vilgalys R."/>
            <person name="Bonito G."/>
        </authorList>
    </citation>
    <scope>NUCLEOTIDE SEQUENCE [LARGE SCALE GENOMIC DNA]</scope>
    <source>
        <strain evidence="1 2">AG-77</strain>
    </source>
</reference>
<dbReference type="Proteomes" id="UP000078512">
    <property type="component" value="Unassembled WGS sequence"/>
</dbReference>
<accession>A0A197JCJ0</accession>
<name>A0A197JCJ0_9FUNG</name>
<dbReference type="Gene3D" id="1.25.40.10">
    <property type="entry name" value="Tetratricopeptide repeat domain"/>
    <property type="match status" value="1"/>
</dbReference>
<dbReference type="AlphaFoldDB" id="A0A197JCJ0"/>
<organism evidence="1 2">
    <name type="scientific">Linnemannia elongata AG-77</name>
    <dbReference type="NCBI Taxonomy" id="1314771"/>
    <lineage>
        <taxon>Eukaryota</taxon>
        <taxon>Fungi</taxon>
        <taxon>Fungi incertae sedis</taxon>
        <taxon>Mucoromycota</taxon>
        <taxon>Mortierellomycotina</taxon>
        <taxon>Mortierellomycetes</taxon>
        <taxon>Mortierellales</taxon>
        <taxon>Mortierellaceae</taxon>
        <taxon>Linnemannia</taxon>
    </lineage>
</organism>
<gene>
    <name evidence="1" type="ORF">K457DRAFT_37010</name>
</gene>
<evidence type="ECO:0000313" key="2">
    <source>
        <dbReference type="Proteomes" id="UP000078512"/>
    </source>
</evidence>
<sequence length="161" mass="17684">MISGTAEDRSYTKCAGLDIVLSNPLITTDLTLRNPIYGPEEEAMEKYRNNDIPAFHPTPRAFQFILDTESPTSDPASDTWNGTNDLAQLIADANLGDSAAQVTPGDRYSKGDGVHQDYQTAMELYFKSPLKETQTLKTISVGCMPRGTACHRITPKRQNGT</sequence>
<proteinExistence type="predicted"/>
<protein>
    <submittedName>
        <fullName evidence="1">Uncharacterized protein</fullName>
    </submittedName>
</protein>
<evidence type="ECO:0000313" key="1">
    <source>
        <dbReference type="EMBL" id="OAQ22738.1"/>
    </source>
</evidence>
<dbReference type="EMBL" id="KV442145">
    <property type="protein sequence ID" value="OAQ22738.1"/>
    <property type="molecule type" value="Genomic_DNA"/>
</dbReference>